<gene>
    <name evidence="3" type="ORF">E6C64_03600</name>
</gene>
<dbReference type="Proteomes" id="UP000309133">
    <property type="component" value="Unassembled WGS sequence"/>
</dbReference>
<dbReference type="PROSITE" id="PS51462">
    <property type="entry name" value="NUDIX"/>
    <property type="match status" value="1"/>
</dbReference>
<evidence type="ECO:0000256" key="1">
    <source>
        <dbReference type="ARBA" id="ARBA00022801"/>
    </source>
</evidence>
<dbReference type="Pfam" id="PF00293">
    <property type="entry name" value="NUDIX"/>
    <property type="match status" value="1"/>
</dbReference>
<name>A0A4V3WTW9_9MICO</name>
<dbReference type="OrthoDB" id="954553at2"/>
<feature type="domain" description="Nudix hydrolase" evidence="2">
    <location>
        <begin position="2"/>
        <end position="152"/>
    </location>
</feature>
<sequence length="155" mass="17080">MHPVQSAGVLVFRRSAAGSIEVLIGHMGGPFWARKDEHAWSIPKGLIEHDETPYDAAAREFTEELGLGVPAGIRHDLGTVRQRGGKTVQVWAVEGDPDLTDVVLGEFELEWPPRSGRTASFPEVDRVAWFLLEDARDKLVSAQAEFLDRLAALNP</sequence>
<dbReference type="InterPro" id="IPR000086">
    <property type="entry name" value="NUDIX_hydrolase_dom"/>
</dbReference>
<organism evidence="3 4">
    <name type="scientific">Naasia lichenicola</name>
    <dbReference type="NCBI Taxonomy" id="2565933"/>
    <lineage>
        <taxon>Bacteria</taxon>
        <taxon>Bacillati</taxon>
        <taxon>Actinomycetota</taxon>
        <taxon>Actinomycetes</taxon>
        <taxon>Micrococcales</taxon>
        <taxon>Microbacteriaceae</taxon>
        <taxon>Naasia</taxon>
    </lineage>
</organism>
<dbReference type="InterPro" id="IPR051325">
    <property type="entry name" value="Nudix_hydrolase_domain"/>
</dbReference>
<dbReference type="GO" id="GO:0004081">
    <property type="term" value="F:bis(5'-nucleosyl)-tetraphosphatase (asymmetrical) activity"/>
    <property type="evidence" value="ECO:0007669"/>
    <property type="project" value="TreeGrafter"/>
</dbReference>
<keyword evidence="1" id="KW-0378">Hydrolase</keyword>
<dbReference type="PANTHER" id="PTHR21340:SF7">
    <property type="entry name" value="NUDIX HYDROLASE DOMAIN-CONTAINING PROTEIN"/>
    <property type="match status" value="1"/>
</dbReference>
<dbReference type="PROSITE" id="PS00893">
    <property type="entry name" value="NUDIX_BOX"/>
    <property type="match status" value="1"/>
</dbReference>
<accession>A0A4V3WTW9</accession>
<dbReference type="InterPro" id="IPR015797">
    <property type="entry name" value="NUDIX_hydrolase-like_dom_sf"/>
</dbReference>
<proteinExistence type="predicted"/>
<keyword evidence="4" id="KW-1185">Reference proteome</keyword>
<reference evidence="3 4" key="1">
    <citation type="submission" date="2019-04" db="EMBL/GenBank/DDBJ databases">
        <authorList>
            <person name="Jiang L."/>
        </authorList>
    </citation>
    <scope>NUCLEOTIDE SEQUENCE [LARGE SCALE GENOMIC DNA]</scope>
    <source>
        <strain evidence="3 4">YIM 131853</strain>
    </source>
</reference>
<dbReference type="CDD" id="cd04662">
    <property type="entry name" value="NUDIX_Hydrolase"/>
    <property type="match status" value="1"/>
</dbReference>
<dbReference type="GO" id="GO:0006754">
    <property type="term" value="P:ATP biosynthetic process"/>
    <property type="evidence" value="ECO:0007669"/>
    <property type="project" value="TreeGrafter"/>
</dbReference>
<evidence type="ECO:0000259" key="2">
    <source>
        <dbReference type="PROSITE" id="PS51462"/>
    </source>
</evidence>
<evidence type="ECO:0000313" key="3">
    <source>
        <dbReference type="EMBL" id="THG33627.1"/>
    </source>
</evidence>
<dbReference type="PANTHER" id="PTHR21340">
    <property type="entry name" value="DIADENOSINE 5,5-P1,P4-TETRAPHOSPHATE PYROPHOSPHOHYDROLASE MUTT"/>
    <property type="match status" value="1"/>
</dbReference>
<dbReference type="EMBL" id="SSSM01000001">
    <property type="protein sequence ID" value="THG33627.1"/>
    <property type="molecule type" value="Genomic_DNA"/>
</dbReference>
<dbReference type="InterPro" id="IPR020084">
    <property type="entry name" value="NUDIX_hydrolase_CS"/>
</dbReference>
<dbReference type="Gene3D" id="3.90.79.10">
    <property type="entry name" value="Nucleoside Triphosphate Pyrophosphohydrolase"/>
    <property type="match status" value="1"/>
</dbReference>
<dbReference type="SUPFAM" id="SSF55811">
    <property type="entry name" value="Nudix"/>
    <property type="match status" value="1"/>
</dbReference>
<dbReference type="AlphaFoldDB" id="A0A4V3WTW9"/>
<protein>
    <submittedName>
        <fullName evidence="3">NUDIX domain-containing protein</fullName>
    </submittedName>
</protein>
<evidence type="ECO:0000313" key="4">
    <source>
        <dbReference type="Proteomes" id="UP000309133"/>
    </source>
</evidence>
<dbReference type="GO" id="GO:0006167">
    <property type="term" value="P:AMP biosynthetic process"/>
    <property type="evidence" value="ECO:0007669"/>
    <property type="project" value="TreeGrafter"/>
</dbReference>
<comment type="caution">
    <text evidence="3">The sequence shown here is derived from an EMBL/GenBank/DDBJ whole genome shotgun (WGS) entry which is preliminary data.</text>
</comment>